<accession>A0A5B7JE24</accession>
<feature type="region of interest" description="Disordered" evidence="1">
    <location>
        <begin position="1"/>
        <end position="28"/>
    </location>
</feature>
<protein>
    <submittedName>
        <fullName evidence="2">Uncharacterized protein</fullName>
    </submittedName>
</protein>
<proteinExistence type="predicted"/>
<evidence type="ECO:0000313" key="3">
    <source>
        <dbReference type="Proteomes" id="UP000324222"/>
    </source>
</evidence>
<comment type="caution">
    <text evidence="2">The sequence shown here is derived from an EMBL/GenBank/DDBJ whole genome shotgun (WGS) entry which is preliminary data.</text>
</comment>
<reference evidence="2 3" key="1">
    <citation type="submission" date="2019-05" db="EMBL/GenBank/DDBJ databases">
        <title>Another draft genome of Portunus trituberculatus and its Hox gene families provides insights of decapod evolution.</title>
        <authorList>
            <person name="Jeong J.-H."/>
            <person name="Song I."/>
            <person name="Kim S."/>
            <person name="Choi T."/>
            <person name="Kim D."/>
            <person name="Ryu S."/>
            <person name="Kim W."/>
        </authorList>
    </citation>
    <scope>NUCLEOTIDE SEQUENCE [LARGE SCALE GENOMIC DNA]</scope>
    <source>
        <tissue evidence="2">Muscle</tissue>
    </source>
</reference>
<dbReference type="EMBL" id="VSRR010100676">
    <property type="protein sequence ID" value="MPC95010.1"/>
    <property type="molecule type" value="Genomic_DNA"/>
</dbReference>
<sequence>MPDYQGGIKGCQATKGRPKDDKSPRGEQRMLLWREQKMTVIVWLLWGKGIKDDRLLKGASKDACDRLATKGVGRTRHGSDPQG</sequence>
<evidence type="ECO:0000313" key="2">
    <source>
        <dbReference type="EMBL" id="MPC95010.1"/>
    </source>
</evidence>
<dbReference type="AlphaFoldDB" id="A0A5B7JE24"/>
<keyword evidence="3" id="KW-1185">Reference proteome</keyword>
<organism evidence="2 3">
    <name type="scientific">Portunus trituberculatus</name>
    <name type="common">Swimming crab</name>
    <name type="synonym">Neptunus trituberculatus</name>
    <dbReference type="NCBI Taxonomy" id="210409"/>
    <lineage>
        <taxon>Eukaryota</taxon>
        <taxon>Metazoa</taxon>
        <taxon>Ecdysozoa</taxon>
        <taxon>Arthropoda</taxon>
        <taxon>Crustacea</taxon>
        <taxon>Multicrustacea</taxon>
        <taxon>Malacostraca</taxon>
        <taxon>Eumalacostraca</taxon>
        <taxon>Eucarida</taxon>
        <taxon>Decapoda</taxon>
        <taxon>Pleocyemata</taxon>
        <taxon>Brachyura</taxon>
        <taxon>Eubrachyura</taxon>
        <taxon>Portunoidea</taxon>
        <taxon>Portunidae</taxon>
        <taxon>Portuninae</taxon>
        <taxon>Portunus</taxon>
    </lineage>
</organism>
<name>A0A5B7JE24_PORTR</name>
<dbReference type="Proteomes" id="UP000324222">
    <property type="component" value="Unassembled WGS sequence"/>
</dbReference>
<gene>
    <name evidence="2" type="ORF">E2C01_090202</name>
</gene>
<feature type="compositionally biased region" description="Basic and acidic residues" evidence="1">
    <location>
        <begin position="17"/>
        <end position="28"/>
    </location>
</feature>
<evidence type="ECO:0000256" key="1">
    <source>
        <dbReference type="SAM" id="MobiDB-lite"/>
    </source>
</evidence>